<evidence type="ECO:0000256" key="6">
    <source>
        <dbReference type="ARBA" id="ARBA00022692"/>
    </source>
</evidence>
<evidence type="ECO:0000256" key="14">
    <source>
        <dbReference type="ARBA" id="ARBA00034000"/>
    </source>
</evidence>
<feature type="compositionally biased region" description="Acidic residues" evidence="16">
    <location>
        <begin position="803"/>
        <end position="876"/>
    </location>
</feature>
<evidence type="ECO:0000256" key="10">
    <source>
        <dbReference type="ARBA" id="ARBA00022989"/>
    </source>
</evidence>
<keyword evidence="5" id="KW-0808">Transferase</keyword>
<evidence type="ECO:0000259" key="18">
    <source>
        <dbReference type="Pfam" id="PF00905"/>
    </source>
</evidence>
<dbReference type="Proteomes" id="UP000199612">
    <property type="component" value="Unassembled WGS sequence"/>
</dbReference>
<keyword evidence="12" id="KW-0511">Multifunctional enzyme</keyword>
<evidence type="ECO:0000256" key="7">
    <source>
        <dbReference type="ARBA" id="ARBA00022801"/>
    </source>
</evidence>
<dbReference type="InterPro" id="IPR001264">
    <property type="entry name" value="Glyco_trans_51"/>
</dbReference>
<dbReference type="OrthoDB" id="9766909at2"/>
<feature type="region of interest" description="Disordered" evidence="16">
    <location>
        <begin position="793"/>
        <end position="876"/>
    </location>
</feature>
<sequence length="876" mass="97686">MKRSENEEQKQSEETTETEQSSRFESVVYYFDIFYRVVKALVILLIIVLLVAGSLGAGTAVGYFASLVHGSEIPEREEMVDQIQDYTRKSSMYYADGSLISDVRSDLLRTPVPLDNVSDLLINAVVSTEDEYFFEHEGVVPKAVARALVQELSDSGATTGGSTLTQQLIKQQILSPEVTHERKANEILLAYHLENEIDKDQILEAYLNVSPFGRNNKGQNIAGVEEAAQGIFGVSASDVSLPQAAFIAGLPQRPIVFSPYTQYGQIKESHRLSISRQHEVLFRMYREGHITQEEYEEARAYDITQDFINQENIDYDDNSYVYDVAYLQSLDLLAQKFMTEEEVTDEMLEENPDLANEYQDRAEYALKNQGYKVYTTIDKDIHDTLERVTAEYIDQLGQERSYTYEDSEGETQTVTKPINTSGAMIDNQTGRVLGFIGGRDYNYSQFNVAFDGNRQPGSVIKPLAVYGPALDENLITPATIIPDTPYTVPDWNPEIGDYVDKPVGNATRITNEWMTTRRALTISQNIPASKIWMELKEKHDPGAYVRRAGLGPEDIPDSEFDNASFALGGLGEGPAPVDLISAFSSIGNDGVHVEPYVIERIENSKGEIVHEHESEDTRVFSSAANYLLVDILRDVAVQGTARGTMDNLPFDADWISKTGTTQDRVDIWYVAGTPRVTFGTWIGYGTNEIKLGDDFGIHPSRRNRNFWAELVSAVYEVNPDVFGIGEQFPMPSDVTSDSVIQATGMKSGTVETPGGSTFNYSGPTHTELFKEDNVPGPTVYDFAIGASDEELARFWGGRRPSEESDDGEDESDNDESDDNSDSDSESESGDNEEESEPEEEEEEEADSEPEPEEEEEPESDPETDESSDEDSNDSEE</sequence>
<dbReference type="InterPro" id="IPR001460">
    <property type="entry name" value="PCN-bd_Tpept"/>
</dbReference>
<evidence type="ECO:0000256" key="3">
    <source>
        <dbReference type="ARBA" id="ARBA00022670"/>
    </source>
</evidence>
<evidence type="ECO:0000256" key="1">
    <source>
        <dbReference type="ARBA" id="ARBA00022475"/>
    </source>
</evidence>
<dbReference type="STRING" id="753702.SAMN04488102_103204"/>
<comment type="catalytic activity">
    <reaction evidence="14">
        <text>Preferential cleavage: (Ac)2-L-Lys-D-Ala-|-D-Ala. Also transpeptidation of peptidyl-alanyl moieties that are N-acyl substituents of D-alanine.</text>
        <dbReference type="EC" id="3.4.16.4"/>
    </reaction>
</comment>
<dbReference type="GO" id="GO:0008658">
    <property type="term" value="F:penicillin binding"/>
    <property type="evidence" value="ECO:0007669"/>
    <property type="project" value="InterPro"/>
</dbReference>
<dbReference type="Gene3D" id="3.90.1310.40">
    <property type="match status" value="1"/>
</dbReference>
<keyword evidence="6 17" id="KW-0812">Transmembrane</keyword>
<evidence type="ECO:0000256" key="17">
    <source>
        <dbReference type="SAM" id="Phobius"/>
    </source>
</evidence>
<evidence type="ECO:0000256" key="15">
    <source>
        <dbReference type="ARBA" id="ARBA00049902"/>
    </source>
</evidence>
<gene>
    <name evidence="20" type="ORF">SAMN04488102_103204</name>
</gene>
<keyword evidence="10 17" id="KW-1133">Transmembrane helix</keyword>
<dbReference type="InterPro" id="IPR012338">
    <property type="entry name" value="Beta-lactam/transpept-like"/>
</dbReference>
<feature type="domain" description="Penicillin-binding protein transpeptidase" evidence="18">
    <location>
        <begin position="423"/>
        <end position="662"/>
    </location>
</feature>
<keyword evidence="21" id="KW-1185">Reference proteome</keyword>
<dbReference type="PANTHER" id="PTHR32282">
    <property type="entry name" value="BINDING PROTEIN TRANSPEPTIDASE, PUTATIVE-RELATED"/>
    <property type="match status" value="1"/>
</dbReference>
<dbReference type="GO" id="GO:0006508">
    <property type="term" value="P:proteolysis"/>
    <property type="evidence" value="ECO:0007669"/>
    <property type="project" value="UniProtKB-KW"/>
</dbReference>
<dbReference type="Gene3D" id="1.10.3810.10">
    <property type="entry name" value="Biosynthetic peptidoglycan transglycosylase-like"/>
    <property type="match status" value="1"/>
</dbReference>
<dbReference type="InterPro" id="IPR050396">
    <property type="entry name" value="Glycosyltr_51/Transpeptidase"/>
</dbReference>
<keyword evidence="9" id="KW-0573">Peptidoglycan synthesis</keyword>
<keyword evidence="11 17" id="KW-0472">Membrane</keyword>
<evidence type="ECO:0000256" key="2">
    <source>
        <dbReference type="ARBA" id="ARBA00022645"/>
    </source>
</evidence>
<dbReference type="RefSeq" id="WP_091529055.1">
    <property type="nucleotide sequence ID" value="NZ_FOLT01000003.1"/>
</dbReference>
<dbReference type="InterPro" id="IPR036950">
    <property type="entry name" value="PBP_transglycosylase"/>
</dbReference>
<evidence type="ECO:0000259" key="19">
    <source>
        <dbReference type="Pfam" id="PF00912"/>
    </source>
</evidence>
<evidence type="ECO:0000313" key="21">
    <source>
        <dbReference type="Proteomes" id="UP000199612"/>
    </source>
</evidence>
<evidence type="ECO:0000256" key="11">
    <source>
        <dbReference type="ARBA" id="ARBA00023136"/>
    </source>
</evidence>
<dbReference type="Pfam" id="PF00912">
    <property type="entry name" value="Transgly"/>
    <property type="match status" value="1"/>
</dbReference>
<comment type="catalytic activity">
    <reaction evidence="15">
        <text>[GlcNAc-(1-&gt;4)-Mur2Ac(oyl-L-Ala-gamma-D-Glu-L-Lys-D-Ala-D-Ala)](n)-di-trans,octa-cis-undecaprenyl diphosphate + beta-D-GlcNAc-(1-&gt;4)-Mur2Ac(oyl-L-Ala-gamma-D-Glu-L-Lys-D-Ala-D-Ala)-di-trans,octa-cis-undecaprenyl diphosphate = [GlcNAc-(1-&gt;4)-Mur2Ac(oyl-L-Ala-gamma-D-Glu-L-Lys-D-Ala-D-Ala)](n+1)-di-trans,octa-cis-undecaprenyl diphosphate + di-trans,octa-cis-undecaprenyl diphosphate + H(+)</text>
        <dbReference type="Rhea" id="RHEA:23708"/>
        <dbReference type="Rhea" id="RHEA-COMP:9602"/>
        <dbReference type="Rhea" id="RHEA-COMP:9603"/>
        <dbReference type="ChEBI" id="CHEBI:15378"/>
        <dbReference type="ChEBI" id="CHEBI:58405"/>
        <dbReference type="ChEBI" id="CHEBI:60033"/>
        <dbReference type="ChEBI" id="CHEBI:78435"/>
        <dbReference type="EC" id="2.4.99.28"/>
    </reaction>
</comment>
<evidence type="ECO:0000256" key="12">
    <source>
        <dbReference type="ARBA" id="ARBA00023268"/>
    </source>
</evidence>
<dbReference type="GO" id="GO:0009002">
    <property type="term" value="F:serine-type D-Ala-D-Ala carboxypeptidase activity"/>
    <property type="evidence" value="ECO:0007669"/>
    <property type="project" value="UniProtKB-EC"/>
</dbReference>
<dbReference type="GO" id="GO:0030288">
    <property type="term" value="C:outer membrane-bounded periplasmic space"/>
    <property type="evidence" value="ECO:0007669"/>
    <property type="project" value="TreeGrafter"/>
</dbReference>
<dbReference type="Gene3D" id="3.40.50.12800">
    <property type="match status" value="1"/>
</dbReference>
<evidence type="ECO:0000256" key="4">
    <source>
        <dbReference type="ARBA" id="ARBA00022676"/>
    </source>
</evidence>
<feature type="transmembrane region" description="Helical" evidence="17">
    <location>
        <begin position="40"/>
        <end position="65"/>
    </location>
</feature>
<name>A0A1I1GRQ4_9LACT</name>
<keyword evidence="1" id="KW-1003">Cell membrane</keyword>
<evidence type="ECO:0000256" key="8">
    <source>
        <dbReference type="ARBA" id="ARBA00022960"/>
    </source>
</evidence>
<keyword evidence="13" id="KW-0961">Cell wall biogenesis/degradation</keyword>
<keyword evidence="3" id="KW-0645">Protease</keyword>
<dbReference type="GO" id="GO:0009252">
    <property type="term" value="P:peptidoglycan biosynthetic process"/>
    <property type="evidence" value="ECO:0007669"/>
    <property type="project" value="UniProtKB-KW"/>
</dbReference>
<evidence type="ECO:0000256" key="5">
    <source>
        <dbReference type="ARBA" id="ARBA00022679"/>
    </source>
</evidence>
<dbReference type="Pfam" id="PF00905">
    <property type="entry name" value="Transpeptidase"/>
    <property type="match status" value="1"/>
</dbReference>
<dbReference type="SUPFAM" id="SSF56601">
    <property type="entry name" value="beta-lactamase/transpeptidase-like"/>
    <property type="match status" value="1"/>
</dbReference>
<dbReference type="AlphaFoldDB" id="A0A1I1GRQ4"/>
<dbReference type="Gene3D" id="3.40.710.10">
    <property type="entry name" value="DD-peptidase/beta-lactamase superfamily"/>
    <property type="match status" value="1"/>
</dbReference>
<keyword evidence="7" id="KW-0378">Hydrolase</keyword>
<dbReference type="GO" id="GO:0008360">
    <property type="term" value="P:regulation of cell shape"/>
    <property type="evidence" value="ECO:0007669"/>
    <property type="project" value="UniProtKB-KW"/>
</dbReference>
<dbReference type="PANTHER" id="PTHR32282:SF32">
    <property type="entry name" value="PENICILLIN-BINDING PROTEIN 2A"/>
    <property type="match status" value="1"/>
</dbReference>
<dbReference type="GO" id="GO:0071555">
    <property type="term" value="P:cell wall organization"/>
    <property type="evidence" value="ECO:0007669"/>
    <property type="project" value="UniProtKB-KW"/>
</dbReference>
<dbReference type="EMBL" id="FOLT01000003">
    <property type="protein sequence ID" value="SFC14334.1"/>
    <property type="molecule type" value="Genomic_DNA"/>
</dbReference>
<feature type="domain" description="Glycosyl transferase family 51" evidence="19">
    <location>
        <begin position="97"/>
        <end position="281"/>
    </location>
</feature>
<evidence type="ECO:0000256" key="9">
    <source>
        <dbReference type="ARBA" id="ARBA00022984"/>
    </source>
</evidence>
<accession>A0A1I1GRQ4</accession>
<dbReference type="SUPFAM" id="SSF53955">
    <property type="entry name" value="Lysozyme-like"/>
    <property type="match status" value="1"/>
</dbReference>
<reference evidence="21" key="1">
    <citation type="submission" date="2016-10" db="EMBL/GenBank/DDBJ databases">
        <authorList>
            <person name="Varghese N."/>
            <person name="Submissions S."/>
        </authorList>
    </citation>
    <scope>NUCLEOTIDE SEQUENCE [LARGE SCALE GENOMIC DNA]</scope>
    <source>
        <strain evidence="21">DSM 23664</strain>
    </source>
</reference>
<evidence type="ECO:0000313" key="20">
    <source>
        <dbReference type="EMBL" id="SFC14334.1"/>
    </source>
</evidence>
<dbReference type="GO" id="GO:0008955">
    <property type="term" value="F:peptidoglycan glycosyltransferase activity"/>
    <property type="evidence" value="ECO:0007669"/>
    <property type="project" value="UniProtKB-EC"/>
</dbReference>
<protein>
    <submittedName>
        <fullName evidence="20">Penicillin-binding protein</fullName>
    </submittedName>
</protein>
<dbReference type="InterPro" id="IPR023346">
    <property type="entry name" value="Lysozyme-like_dom_sf"/>
</dbReference>
<keyword evidence="4" id="KW-0328">Glycosyltransferase</keyword>
<evidence type="ECO:0000256" key="13">
    <source>
        <dbReference type="ARBA" id="ARBA00023316"/>
    </source>
</evidence>
<evidence type="ECO:0000256" key="16">
    <source>
        <dbReference type="SAM" id="MobiDB-lite"/>
    </source>
</evidence>
<proteinExistence type="predicted"/>
<keyword evidence="2" id="KW-0121">Carboxypeptidase</keyword>
<keyword evidence="8" id="KW-0133">Cell shape</keyword>
<organism evidence="20 21">
    <name type="scientific">Alkalibacterium subtropicum</name>
    <dbReference type="NCBI Taxonomy" id="753702"/>
    <lineage>
        <taxon>Bacteria</taxon>
        <taxon>Bacillati</taxon>
        <taxon>Bacillota</taxon>
        <taxon>Bacilli</taxon>
        <taxon>Lactobacillales</taxon>
        <taxon>Carnobacteriaceae</taxon>
        <taxon>Alkalibacterium</taxon>
    </lineage>
</organism>